<reference evidence="3 4" key="1">
    <citation type="submission" date="2016-10" db="EMBL/GenBank/DDBJ databases">
        <authorList>
            <person name="de Groot N.N."/>
        </authorList>
    </citation>
    <scope>NUCLEOTIDE SEQUENCE [LARGE SCALE GENOMIC DNA]</scope>
    <source>
        <strain evidence="3 4">JCM 11308</strain>
    </source>
</reference>
<dbReference type="InterPro" id="IPR013783">
    <property type="entry name" value="Ig-like_fold"/>
</dbReference>
<gene>
    <name evidence="3" type="ORF">SAMN05444580_1251</name>
</gene>
<dbReference type="STRING" id="168276.SAMN05444580_1251"/>
<feature type="signal peptide" evidence="1">
    <location>
        <begin position="1"/>
        <end position="32"/>
    </location>
</feature>
<feature type="domain" description="Bacterial Ig-like" evidence="2">
    <location>
        <begin position="286"/>
        <end position="369"/>
    </location>
</feature>
<dbReference type="AlphaFoldDB" id="A0A1G7EL42"/>
<dbReference type="InterPro" id="IPR032109">
    <property type="entry name" value="Big_3_5"/>
</dbReference>
<dbReference type="GO" id="GO:0005975">
    <property type="term" value="P:carbohydrate metabolic process"/>
    <property type="evidence" value="ECO:0007669"/>
    <property type="project" value="UniProtKB-ARBA"/>
</dbReference>
<dbReference type="Pfam" id="PF16640">
    <property type="entry name" value="Big_3_5"/>
    <property type="match status" value="2"/>
</dbReference>
<keyword evidence="4" id="KW-1185">Reference proteome</keyword>
<feature type="chain" id="PRO_5011460773" evidence="1">
    <location>
        <begin position="33"/>
        <end position="423"/>
    </location>
</feature>
<evidence type="ECO:0000313" key="4">
    <source>
        <dbReference type="Proteomes" id="UP000199417"/>
    </source>
</evidence>
<feature type="non-terminal residue" evidence="3">
    <location>
        <position position="423"/>
    </location>
</feature>
<protein>
    <submittedName>
        <fullName evidence="3">Ig-like domain (Group 3)</fullName>
    </submittedName>
</protein>
<evidence type="ECO:0000256" key="1">
    <source>
        <dbReference type="SAM" id="SignalP"/>
    </source>
</evidence>
<evidence type="ECO:0000313" key="3">
    <source>
        <dbReference type="EMBL" id="SDE64145.1"/>
    </source>
</evidence>
<dbReference type="EMBL" id="FNAB01000025">
    <property type="protein sequence ID" value="SDE64145.1"/>
    <property type="molecule type" value="Genomic_DNA"/>
</dbReference>
<accession>A0A1G7EL42</accession>
<name>A0A1G7EL42_9NOCA</name>
<dbReference type="Proteomes" id="UP000199417">
    <property type="component" value="Unassembled WGS sequence"/>
</dbReference>
<feature type="domain" description="Bacterial Ig-like" evidence="2">
    <location>
        <begin position="195"/>
        <end position="277"/>
    </location>
</feature>
<sequence>MRLSISHRIATPLTAAAAAAGLILLGLSPASADPGQTSNQGSSSNLIYKKSVVGGTAGATLKPGDTVTYKNEVIHNSGVERYVTRIRDIPPAGFVYESGSATGTGSGANIVQEADGSVLATCSSGCSFLGGGFVVKSGQNLTYTVTYKVPANAPVGIFNSGMFYDVWSFGSTQGFNPANVNVQVLPADVITNTTVSAPATANTGEQVNLTATVDPTAPGSVQFKDGTVNIGGPVTVANGTATLPHTFDTIGAHAITAVFTAGNGFVGSTSPAQTVNVVTATTTTLTVPATAVVGADVTIEATIAPATAPGQVQFKDGNVNIGDPVTVANGTASITRKFPEAKSHSITAHFVGTGGYNNSDSAAATLNVTDADFNTTTTVLEPVTATVGVPVNLAATVMPIPDAGQVEFTVDGVPVGTADVGTG</sequence>
<dbReference type="RefSeq" id="WP_139191331.1">
    <property type="nucleotide sequence ID" value="NZ_FNAB01000025.1"/>
</dbReference>
<dbReference type="Gene3D" id="2.60.40.10">
    <property type="entry name" value="Immunoglobulins"/>
    <property type="match status" value="2"/>
</dbReference>
<proteinExistence type="predicted"/>
<evidence type="ECO:0000259" key="2">
    <source>
        <dbReference type="Pfam" id="PF16640"/>
    </source>
</evidence>
<keyword evidence="1" id="KW-0732">Signal</keyword>
<organism evidence="3 4">
    <name type="scientific">Rhodococcus tukisamuensis</name>
    <dbReference type="NCBI Taxonomy" id="168276"/>
    <lineage>
        <taxon>Bacteria</taxon>
        <taxon>Bacillati</taxon>
        <taxon>Actinomycetota</taxon>
        <taxon>Actinomycetes</taxon>
        <taxon>Mycobacteriales</taxon>
        <taxon>Nocardiaceae</taxon>
        <taxon>Rhodococcus</taxon>
    </lineage>
</organism>